<dbReference type="HOGENOM" id="CLU_953523_0_0_1"/>
<name>V5EXJ2_KALBG</name>
<evidence type="ECO:0000256" key="4">
    <source>
        <dbReference type="ARBA" id="ARBA00023136"/>
    </source>
</evidence>
<keyword evidence="2" id="KW-0812">Transmembrane</keyword>
<feature type="region of interest" description="Disordered" evidence="5">
    <location>
        <begin position="154"/>
        <end position="197"/>
    </location>
</feature>
<dbReference type="Proteomes" id="UP000019377">
    <property type="component" value="Unassembled WGS sequence"/>
</dbReference>
<evidence type="ECO:0000256" key="5">
    <source>
        <dbReference type="SAM" id="MobiDB-lite"/>
    </source>
</evidence>
<gene>
    <name evidence="7" type="ORF">PSEUBRA_SCAF21g03457</name>
</gene>
<dbReference type="AlphaFoldDB" id="V5EXJ2"/>
<evidence type="ECO:0000259" key="6">
    <source>
        <dbReference type="Pfam" id="PF12632"/>
    </source>
</evidence>
<accession>V5EXJ2</accession>
<dbReference type="GO" id="GO:0012505">
    <property type="term" value="C:endomembrane system"/>
    <property type="evidence" value="ECO:0007669"/>
    <property type="project" value="UniProtKB-SubCell"/>
</dbReference>
<dbReference type="Pfam" id="PF12632">
    <property type="entry name" value="Vezatin"/>
    <property type="match status" value="1"/>
</dbReference>
<keyword evidence="4" id="KW-0472">Membrane</keyword>
<proteinExistence type="predicted"/>
<keyword evidence="3" id="KW-1133">Transmembrane helix</keyword>
<feature type="compositionally biased region" description="Low complexity" evidence="5">
    <location>
        <begin position="154"/>
        <end position="165"/>
    </location>
</feature>
<evidence type="ECO:0000313" key="7">
    <source>
        <dbReference type="EMBL" id="EST07199.1"/>
    </source>
</evidence>
<evidence type="ECO:0000256" key="3">
    <source>
        <dbReference type="ARBA" id="ARBA00022989"/>
    </source>
</evidence>
<sequence>MAEAVIFGGSPLDQYLRDADQTEEQALVNDAASVVETQEPVYTERQPIDVSNASFIEKFNSLDDTLEFVVSRQAGHSAAASTKSLRKLSTTLEYSSAEKKALQRAVLPDVSRLIKAAQSFDVSINKAISAIQEVEIVSRGYKLTHPLPPISRIEAASSSSRVDSPTRSRRSLIPSAPSANAKLGRSLSGGGHGAPTVRRHAYRPLSLNLSNGRFSPLDRPSGRVSPAVSSEVGDLDLTQKMLVEQSTAALATGRQAPQRLVELRKGIVDALEQPRRTEQTLMLNKLGSIAKH</sequence>
<reference evidence="8" key="1">
    <citation type="journal article" date="2013" name="Genome Announc.">
        <title>Draft genome sequence of Pseudozyma brasiliensis sp. nov. strain GHG001, a high producer of endo-1,4-xylanase isolated from an insect pest of sugarcane.</title>
        <authorList>
            <person name="Oliveira J.V.D.C."/>
            <person name="dos Santos R.A.C."/>
            <person name="Borges T.A."/>
            <person name="Riano-Pachon D.M."/>
            <person name="Goldman G.H."/>
        </authorList>
    </citation>
    <scope>NUCLEOTIDE SEQUENCE [LARGE SCALE GENOMIC DNA]</scope>
    <source>
        <strain evidence="8">GHG001</strain>
    </source>
</reference>
<keyword evidence="8" id="KW-1185">Reference proteome</keyword>
<dbReference type="GO" id="GO:0017022">
    <property type="term" value="F:myosin binding"/>
    <property type="evidence" value="ECO:0007669"/>
    <property type="project" value="InterPro"/>
</dbReference>
<evidence type="ECO:0000256" key="1">
    <source>
        <dbReference type="ARBA" id="ARBA00004308"/>
    </source>
</evidence>
<dbReference type="eggNOG" id="ENOG502SCJ4">
    <property type="taxonomic scope" value="Eukaryota"/>
</dbReference>
<evidence type="ECO:0000313" key="8">
    <source>
        <dbReference type="Proteomes" id="UP000019377"/>
    </source>
</evidence>
<dbReference type="EMBL" id="KI545864">
    <property type="protein sequence ID" value="EST07199.1"/>
    <property type="molecule type" value="Genomic_DNA"/>
</dbReference>
<protein>
    <recommendedName>
        <fullName evidence="6">Myosin-binding domain-containing protein</fullName>
    </recommendedName>
</protein>
<organism evidence="7 8">
    <name type="scientific">Kalmanozyma brasiliensis (strain GHG001)</name>
    <name type="common">Yeast</name>
    <name type="synonym">Pseudozyma brasiliensis</name>
    <dbReference type="NCBI Taxonomy" id="1365824"/>
    <lineage>
        <taxon>Eukaryota</taxon>
        <taxon>Fungi</taxon>
        <taxon>Dikarya</taxon>
        <taxon>Basidiomycota</taxon>
        <taxon>Ustilaginomycotina</taxon>
        <taxon>Ustilaginomycetes</taxon>
        <taxon>Ustilaginales</taxon>
        <taxon>Ustilaginaceae</taxon>
        <taxon>Kalmanozyma</taxon>
    </lineage>
</organism>
<evidence type="ECO:0000256" key="2">
    <source>
        <dbReference type="ARBA" id="ARBA00022692"/>
    </source>
</evidence>
<feature type="domain" description="Myosin-binding" evidence="6">
    <location>
        <begin position="101"/>
        <end position="162"/>
    </location>
</feature>
<comment type="subcellular location">
    <subcellularLocation>
        <location evidence="1">Endomembrane system</location>
    </subcellularLocation>
</comment>
<dbReference type="InterPro" id="IPR026859">
    <property type="entry name" value="Myosin-bd"/>
</dbReference>
<dbReference type="STRING" id="1365824.V5EXJ2"/>